<reference evidence="2 3" key="1">
    <citation type="submission" date="2024-07" db="EMBL/GenBank/DDBJ databases">
        <title>Section-level genome sequencing and comparative genomics of Aspergillus sections Usti and Cavernicolus.</title>
        <authorList>
            <consortium name="Lawrence Berkeley National Laboratory"/>
            <person name="Nybo J.L."/>
            <person name="Vesth T.C."/>
            <person name="Theobald S."/>
            <person name="Frisvad J.C."/>
            <person name="Larsen T.O."/>
            <person name="Kjaerboelling I."/>
            <person name="Rothschild-Mancinelli K."/>
            <person name="Lyhne E.K."/>
            <person name="Kogle M.E."/>
            <person name="Barry K."/>
            <person name="Clum A."/>
            <person name="Na H."/>
            <person name="Ledsgaard L."/>
            <person name="Lin J."/>
            <person name="Lipzen A."/>
            <person name="Kuo A."/>
            <person name="Riley R."/>
            <person name="Mondo S."/>
            <person name="LaButti K."/>
            <person name="Haridas S."/>
            <person name="Pangalinan J."/>
            <person name="Salamov A.A."/>
            <person name="Simmons B.A."/>
            <person name="Magnuson J.K."/>
            <person name="Chen J."/>
            <person name="Drula E."/>
            <person name="Henrissat B."/>
            <person name="Wiebenga A."/>
            <person name="Lubbers R.J."/>
            <person name="Gomes A.C."/>
            <person name="Macurrencykelacurrency M.R."/>
            <person name="Stajich J."/>
            <person name="Grigoriev I.V."/>
            <person name="Mortensen U.H."/>
            <person name="De vries R.P."/>
            <person name="Baker S.E."/>
            <person name="Andersen M.R."/>
        </authorList>
    </citation>
    <scope>NUCLEOTIDE SEQUENCE [LARGE SCALE GENOMIC DNA]</scope>
    <source>
        <strain evidence="2 3">CBS 756.74</strain>
    </source>
</reference>
<protein>
    <submittedName>
        <fullName evidence="2">Uncharacterized protein</fullName>
    </submittedName>
</protein>
<gene>
    <name evidence="2" type="ORF">BJX68DRAFT_273503</name>
</gene>
<dbReference type="GeneID" id="98162644"/>
<feature type="region of interest" description="Disordered" evidence="1">
    <location>
        <begin position="1"/>
        <end position="101"/>
    </location>
</feature>
<sequence length="149" mass="15906">MELERELELTLDHISREAGERAAQGDSGVDNTITTESAPKKAPSGPGEQASRGREIGPNASTNAADIGQASKERGESVARRNSQDVAIEEPLRQANDGESRIASQATELERVRHAGIRTSADAATLDERLMEHKGETAKTSEDVEAGDE</sequence>
<name>A0ABR4J8P7_9EURO</name>
<dbReference type="EMBL" id="JBFXLR010000116">
    <property type="protein sequence ID" value="KAL2836431.1"/>
    <property type="molecule type" value="Genomic_DNA"/>
</dbReference>
<comment type="caution">
    <text evidence="2">The sequence shown here is derived from an EMBL/GenBank/DDBJ whole genome shotgun (WGS) entry which is preliminary data.</text>
</comment>
<feature type="compositionally biased region" description="Basic and acidic residues" evidence="1">
    <location>
        <begin position="1"/>
        <end position="20"/>
    </location>
</feature>
<accession>A0ABR4J8P7</accession>
<proteinExistence type="predicted"/>
<feature type="compositionally biased region" description="Basic and acidic residues" evidence="1">
    <location>
        <begin position="71"/>
        <end position="83"/>
    </location>
</feature>
<keyword evidence="3" id="KW-1185">Reference proteome</keyword>
<feature type="compositionally biased region" description="Basic and acidic residues" evidence="1">
    <location>
        <begin position="90"/>
        <end position="100"/>
    </location>
</feature>
<feature type="region of interest" description="Disordered" evidence="1">
    <location>
        <begin position="123"/>
        <end position="149"/>
    </location>
</feature>
<dbReference type="Proteomes" id="UP001610444">
    <property type="component" value="Unassembled WGS sequence"/>
</dbReference>
<feature type="compositionally biased region" description="Basic and acidic residues" evidence="1">
    <location>
        <begin position="126"/>
        <end position="142"/>
    </location>
</feature>
<organism evidence="2 3">
    <name type="scientific">Aspergillus pseudodeflectus</name>
    <dbReference type="NCBI Taxonomy" id="176178"/>
    <lineage>
        <taxon>Eukaryota</taxon>
        <taxon>Fungi</taxon>
        <taxon>Dikarya</taxon>
        <taxon>Ascomycota</taxon>
        <taxon>Pezizomycotina</taxon>
        <taxon>Eurotiomycetes</taxon>
        <taxon>Eurotiomycetidae</taxon>
        <taxon>Eurotiales</taxon>
        <taxon>Aspergillaceae</taxon>
        <taxon>Aspergillus</taxon>
        <taxon>Aspergillus subgen. Nidulantes</taxon>
    </lineage>
</organism>
<evidence type="ECO:0000313" key="3">
    <source>
        <dbReference type="Proteomes" id="UP001610444"/>
    </source>
</evidence>
<evidence type="ECO:0000256" key="1">
    <source>
        <dbReference type="SAM" id="MobiDB-lite"/>
    </source>
</evidence>
<dbReference type="RefSeq" id="XP_070892081.1">
    <property type="nucleotide sequence ID" value="XM_071047480.1"/>
</dbReference>
<evidence type="ECO:0000313" key="2">
    <source>
        <dbReference type="EMBL" id="KAL2836431.1"/>
    </source>
</evidence>